<sequence>MLLGFNTVFTLTMGDPSPGDGGTYSLGTYRYGRTDPLGKFKIRDMVDAPEWKPSLDPVPIIDPLRRKIKTLTNMMIIADPTFLRTP</sequence>
<gene>
    <name evidence="1" type="ORF">GDO78_018210</name>
</gene>
<protein>
    <submittedName>
        <fullName evidence="1">Uncharacterized protein</fullName>
    </submittedName>
</protein>
<keyword evidence="2" id="KW-1185">Reference proteome</keyword>
<dbReference type="Proteomes" id="UP000770717">
    <property type="component" value="Unassembled WGS sequence"/>
</dbReference>
<dbReference type="AlphaFoldDB" id="A0A8J6E3A6"/>
<evidence type="ECO:0000313" key="1">
    <source>
        <dbReference type="EMBL" id="KAG9461080.1"/>
    </source>
</evidence>
<reference evidence="1" key="1">
    <citation type="thesis" date="2020" institute="ProQuest LLC" country="789 East Eisenhower Parkway, Ann Arbor, MI, USA">
        <title>Comparative Genomics and Chromosome Evolution.</title>
        <authorList>
            <person name="Mudd A.B."/>
        </authorList>
    </citation>
    <scope>NUCLEOTIDE SEQUENCE</scope>
    <source>
        <strain evidence="1">HN-11 Male</strain>
        <tissue evidence="1">Kidney and liver</tissue>
    </source>
</reference>
<comment type="caution">
    <text evidence="1">The sequence shown here is derived from an EMBL/GenBank/DDBJ whole genome shotgun (WGS) entry which is preliminary data.</text>
</comment>
<evidence type="ECO:0000313" key="2">
    <source>
        <dbReference type="Proteomes" id="UP000770717"/>
    </source>
</evidence>
<name>A0A8J6E3A6_ELECQ</name>
<dbReference type="EMBL" id="WNTK01029630">
    <property type="protein sequence ID" value="KAG9461080.1"/>
    <property type="molecule type" value="Genomic_DNA"/>
</dbReference>
<accession>A0A8J6E3A6</accession>
<organism evidence="1 2">
    <name type="scientific">Eleutherodactylus coqui</name>
    <name type="common">Puerto Rican coqui</name>
    <dbReference type="NCBI Taxonomy" id="57060"/>
    <lineage>
        <taxon>Eukaryota</taxon>
        <taxon>Metazoa</taxon>
        <taxon>Chordata</taxon>
        <taxon>Craniata</taxon>
        <taxon>Vertebrata</taxon>
        <taxon>Euteleostomi</taxon>
        <taxon>Amphibia</taxon>
        <taxon>Batrachia</taxon>
        <taxon>Anura</taxon>
        <taxon>Neobatrachia</taxon>
        <taxon>Hyloidea</taxon>
        <taxon>Eleutherodactylidae</taxon>
        <taxon>Eleutherodactylinae</taxon>
        <taxon>Eleutherodactylus</taxon>
        <taxon>Eleutherodactylus</taxon>
    </lineage>
</organism>
<proteinExistence type="predicted"/>